<feature type="non-terminal residue" evidence="1">
    <location>
        <position position="64"/>
    </location>
</feature>
<reference evidence="1" key="1">
    <citation type="journal article" date="2015" name="Nature">
        <title>Complex archaea that bridge the gap between prokaryotes and eukaryotes.</title>
        <authorList>
            <person name="Spang A."/>
            <person name="Saw J.H."/>
            <person name="Jorgensen S.L."/>
            <person name="Zaremba-Niedzwiedzka K."/>
            <person name="Martijn J."/>
            <person name="Lind A.E."/>
            <person name="van Eijk R."/>
            <person name="Schleper C."/>
            <person name="Guy L."/>
            <person name="Ettema T.J."/>
        </authorList>
    </citation>
    <scope>NUCLEOTIDE SEQUENCE</scope>
</reference>
<accession>A0A0F9MLE7</accession>
<protein>
    <submittedName>
        <fullName evidence="1">Uncharacterized protein</fullName>
    </submittedName>
</protein>
<organism evidence="1">
    <name type="scientific">marine sediment metagenome</name>
    <dbReference type="NCBI Taxonomy" id="412755"/>
    <lineage>
        <taxon>unclassified sequences</taxon>
        <taxon>metagenomes</taxon>
        <taxon>ecological metagenomes</taxon>
    </lineage>
</organism>
<dbReference type="AlphaFoldDB" id="A0A0F9MLE7"/>
<name>A0A0F9MLE7_9ZZZZ</name>
<evidence type="ECO:0000313" key="1">
    <source>
        <dbReference type="EMBL" id="KKM77660.1"/>
    </source>
</evidence>
<proteinExistence type="predicted"/>
<comment type="caution">
    <text evidence="1">The sequence shown here is derived from an EMBL/GenBank/DDBJ whole genome shotgun (WGS) entry which is preliminary data.</text>
</comment>
<sequence>MIKLKLSRSENSSTFIGDKLKVIANYIFEEDTPILWSGITLLTNPPCAKELQILKEEIFSKGFF</sequence>
<gene>
    <name evidence="1" type="ORF">LCGC14_1367730</name>
</gene>
<dbReference type="EMBL" id="LAZR01008610">
    <property type="protein sequence ID" value="KKM77660.1"/>
    <property type="molecule type" value="Genomic_DNA"/>
</dbReference>